<comment type="caution">
    <text evidence="1">The sequence shown here is derived from an EMBL/GenBank/DDBJ whole genome shotgun (WGS) entry which is preliminary data.</text>
</comment>
<reference evidence="1" key="2">
    <citation type="submission" date="2021-10" db="EMBL/GenBank/DDBJ databases">
        <authorList>
            <person name="Piombo E."/>
        </authorList>
    </citation>
    <scope>NUCLEOTIDE SEQUENCE</scope>
</reference>
<keyword evidence="2" id="KW-1185">Reference proteome</keyword>
<proteinExistence type="predicted"/>
<name>A0ACA9TC53_BIOOC</name>
<dbReference type="Proteomes" id="UP000836387">
    <property type="component" value="Unassembled WGS sequence"/>
</dbReference>
<dbReference type="EMBL" id="CADEHS020000002">
    <property type="protein sequence ID" value="CAG9938313.1"/>
    <property type="molecule type" value="Genomic_DNA"/>
</dbReference>
<evidence type="ECO:0000313" key="1">
    <source>
        <dbReference type="EMBL" id="CAG9938313.1"/>
    </source>
</evidence>
<organism evidence="1 2">
    <name type="scientific">Clonostachys rosea f. rosea IK726</name>
    <dbReference type="NCBI Taxonomy" id="1349383"/>
    <lineage>
        <taxon>Eukaryota</taxon>
        <taxon>Fungi</taxon>
        <taxon>Dikarya</taxon>
        <taxon>Ascomycota</taxon>
        <taxon>Pezizomycotina</taxon>
        <taxon>Sordariomycetes</taxon>
        <taxon>Hypocreomycetidae</taxon>
        <taxon>Hypocreales</taxon>
        <taxon>Bionectriaceae</taxon>
        <taxon>Clonostachys</taxon>
    </lineage>
</organism>
<evidence type="ECO:0000313" key="2">
    <source>
        <dbReference type="Proteomes" id="UP000836387"/>
    </source>
</evidence>
<reference evidence="1" key="1">
    <citation type="submission" date="2020-04" db="EMBL/GenBank/DDBJ databases">
        <authorList>
            <person name="Broberg M."/>
        </authorList>
    </citation>
    <scope>NUCLEOTIDE SEQUENCE</scope>
</reference>
<protein>
    <submittedName>
        <fullName evidence="1">Uncharacterized protein</fullName>
    </submittedName>
</protein>
<gene>
    <name evidence="1" type="ORF">CRV2_00006736</name>
</gene>
<accession>A0ACA9TC53</accession>
<sequence length="61" mass="6802">MHNEAGEANPVICNDGGPSTTKEFHAPQVPPEMIIRSSRSRAHVNPNLQRNRKELSKSPLR</sequence>